<feature type="compositionally biased region" description="Polar residues" evidence="1">
    <location>
        <begin position="135"/>
        <end position="155"/>
    </location>
</feature>
<feature type="compositionally biased region" description="Basic residues" evidence="1">
    <location>
        <begin position="158"/>
        <end position="174"/>
    </location>
</feature>
<protein>
    <submittedName>
        <fullName evidence="2">Uncharacterized protein</fullName>
    </submittedName>
</protein>
<evidence type="ECO:0000313" key="2">
    <source>
        <dbReference type="EMBL" id="GBP58031.1"/>
    </source>
</evidence>
<evidence type="ECO:0000313" key="3">
    <source>
        <dbReference type="Proteomes" id="UP000299102"/>
    </source>
</evidence>
<evidence type="ECO:0000256" key="1">
    <source>
        <dbReference type="SAM" id="MobiDB-lite"/>
    </source>
</evidence>
<keyword evidence="3" id="KW-1185">Reference proteome</keyword>
<proteinExistence type="predicted"/>
<name>A0A4C1X2U3_EUMVA</name>
<reference evidence="2 3" key="1">
    <citation type="journal article" date="2019" name="Commun. Biol.">
        <title>The bagworm genome reveals a unique fibroin gene that provides high tensile strength.</title>
        <authorList>
            <person name="Kono N."/>
            <person name="Nakamura H."/>
            <person name="Ohtoshi R."/>
            <person name="Tomita M."/>
            <person name="Numata K."/>
            <person name="Arakawa K."/>
        </authorList>
    </citation>
    <scope>NUCLEOTIDE SEQUENCE [LARGE SCALE GENOMIC DNA]</scope>
</reference>
<dbReference type="EMBL" id="BGZK01000726">
    <property type="protein sequence ID" value="GBP58031.1"/>
    <property type="molecule type" value="Genomic_DNA"/>
</dbReference>
<dbReference type="AlphaFoldDB" id="A0A4C1X2U3"/>
<comment type="caution">
    <text evidence="2">The sequence shown here is derived from an EMBL/GenBank/DDBJ whole genome shotgun (WGS) entry which is preliminary data.</text>
</comment>
<feature type="region of interest" description="Disordered" evidence="1">
    <location>
        <begin position="135"/>
        <end position="174"/>
    </location>
</feature>
<gene>
    <name evidence="2" type="ORF">EVAR_39747_1</name>
</gene>
<organism evidence="2 3">
    <name type="scientific">Eumeta variegata</name>
    <name type="common">Bagworm moth</name>
    <name type="synonym">Eumeta japonica</name>
    <dbReference type="NCBI Taxonomy" id="151549"/>
    <lineage>
        <taxon>Eukaryota</taxon>
        <taxon>Metazoa</taxon>
        <taxon>Ecdysozoa</taxon>
        <taxon>Arthropoda</taxon>
        <taxon>Hexapoda</taxon>
        <taxon>Insecta</taxon>
        <taxon>Pterygota</taxon>
        <taxon>Neoptera</taxon>
        <taxon>Endopterygota</taxon>
        <taxon>Lepidoptera</taxon>
        <taxon>Glossata</taxon>
        <taxon>Ditrysia</taxon>
        <taxon>Tineoidea</taxon>
        <taxon>Psychidae</taxon>
        <taxon>Oiketicinae</taxon>
        <taxon>Eumeta</taxon>
    </lineage>
</organism>
<dbReference type="Proteomes" id="UP000299102">
    <property type="component" value="Unassembled WGS sequence"/>
</dbReference>
<accession>A0A4C1X2U3</accession>
<sequence length="174" mass="20100">MSTDHVFNHYPDRYLEFDSDPDPTVDVNSPRPQHIKKHRFLAPINTAEFLSFGQFLRYSPSKVSWLLILMKDFEHLTHTDAYHTFSEACVGNYFVSLYREPHSIDVAFSRRRRRTSLTQIVSQINEISVMKSSSKESVTNKNIGESVLKANTTPPLSGRRRPVRSARRGRSQTD</sequence>